<sequence length="889" mass="99582">MKILKKIIIFSLMCYILIPSTTSNITQYNTAPSSAEVELRPLIYGTTSLVIDMEPQYAWDSASCDFIGQICEGLFAYDLDDPNMAIVPRLATGLGTWVEGNPGYHTNQWNYTIDLRTGVKFHDGSDLTAEDVVFTFDRLNGFCTNDPVTQITELYKPLESIYWATPLLINKTEALGDYTVRFTLNYKYVPFEALLCFTGSSILSSYPGSTPADMYDTATDTLIGTGPYQQISNTQNQTVFSYFEDYYGPAPTIQEMTWVRYDDTLKMNEDFLFGDIDFIQSPNMDMLWDYDKSPNHYLSAPMQGSVIIYLGFDCNLVDINTRKAMQDALNYSYIINVLGEGQLAQMTSAIPKGVMYHDPSIPAPFMNLTAARLHMLDAITANEQGIVPGGFGLSESSTDQDWESVTLVTYNYVYNDGNMMRENVGNLAKENFAKIGINLVIEGKTWGEFLDAVFAGDGSCHVFMFGWGPDYNDPSNFVNPLFMGGSSQNHVHLNDVALDAKMEAGLVEDNTTARENLYYEIQQDIIDLAPWAFLYTSNYQGAYANEISEPKRNPMNVLRFYEMTWKGEIRVDADNDGLWYEKEIELGTDPTNPDSDFDGIWDRDEVKGGTDPNDPLDFPGADSDWDGFSDSLELDLGTNPYDISSNPGVDSDGDGLSLLYEHYYGTNPYNVDSDGDGYSDLVEILPSFHDEWCVEISDPTNSTDFPADFDHDFLADYEETYLYRTNHLLSDTDTDGILDGAEVHQYGTNPLVMDSDSDGLNDYSEIEVYHTDPLCLDSDNDNLNDNFEIKLGTDPLDDDTDNDGYFDGYEVKMGKDPRDAGSYPGDGQDSSTTTETTETSETSDTMSTVRDNPFENIFANIPGYSTVFLLFGGILAIFSIFIQLKKNRK</sequence>
<evidence type="ECO:0000256" key="7">
    <source>
        <dbReference type="SAM" id="MobiDB-lite"/>
    </source>
</evidence>
<keyword evidence="5" id="KW-0732">Signal</keyword>
<feature type="compositionally biased region" description="Low complexity" evidence="7">
    <location>
        <begin position="829"/>
        <end position="848"/>
    </location>
</feature>
<organism evidence="10 11">
    <name type="scientific">Candidatus Lokiarchaeum ossiferum</name>
    <dbReference type="NCBI Taxonomy" id="2951803"/>
    <lineage>
        <taxon>Archaea</taxon>
        <taxon>Promethearchaeati</taxon>
        <taxon>Promethearchaeota</taxon>
        <taxon>Promethearchaeia</taxon>
        <taxon>Promethearchaeales</taxon>
        <taxon>Promethearchaeaceae</taxon>
        <taxon>Candidatus Lokiarchaeum</taxon>
    </lineage>
</organism>
<feature type="region of interest" description="Disordered" evidence="7">
    <location>
        <begin position="812"/>
        <end position="849"/>
    </location>
</feature>
<dbReference type="Gene3D" id="3.10.105.10">
    <property type="entry name" value="Dipeptide-binding Protein, Domain 3"/>
    <property type="match status" value="1"/>
</dbReference>
<dbReference type="Gene3D" id="3.40.190.10">
    <property type="entry name" value="Periplasmic binding protein-like II"/>
    <property type="match status" value="1"/>
</dbReference>
<feature type="transmembrane region" description="Helical" evidence="8">
    <location>
        <begin position="863"/>
        <end position="884"/>
    </location>
</feature>
<evidence type="ECO:0000256" key="1">
    <source>
        <dbReference type="ARBA" id="ARBA00004613"/>
    </source>
</evidence>
<evidence type="ECO:0000256" key="5">
    <source>
        <dbReference type="ARBA" id="ARBA00022729"/>
    </source>
</evidence>
<evidence type="ECO:0000256" key="2">
    <source>
        <dbReference type="ARBA" id="ARBA00005695"/>
    </source>
</evidence>
<dbReference type="Gene3D" id="3.90.76.10">
    <property type="entry name" value="Dipeptide-binding Protein, Domain 1"/>
    <property type="match status" value="1"/>
</dbReference>
<keyword evidence="8" id="KW-0472">Membrane</keyword>
<dbReference type="Proteomes" id="UP001208689">
    <property type="component" value="Chromosome"/>
</dbReference>
<dbReference type="CDD" id="cd00995">
    <property type="entry name" value="PBP2_NikA_DppA_OppA_like"/>
    <property type="match status" value="1"/>
</dbReference>
<keyword evidence="8" id="KW-1133">Transmembrane helix</keyword>
<evidence type="ECO:0000313" key="11">
    <source>
        <dbReference type="Proteomes" id="UP001208689"/>
    </source>
</evidence>
<evidence type="ECO:0000259" key="9">
    <source>
        <dbReference type="Pfam" id="PF00496"/>
    </source>
</evidence>
<keyword evidence="11" id="KW-1185">Reference proteome</keyword>
<dbReference type="PANTHER" id="PTHR30290:SF9">
    <property type="entry name" value="OLIGOPEPTIDE-BINDING PROTEIN APPA"/>
    <property type="match status" value="1"/>
</dbReference>
<keyword evidence="4" id="KW-0964">Secreted</keyword>
<protein>
    <recommendedName>
        <fullName evidence="9">Solute-binding protein family 5 domain-containing protein</fullName>
    </recommendedName>
</protein>
<dbReference type="Pfam" id="PF18884">
    <property type="entry name" value="TSP3_bac"/>
    <property type="match status" value="8"/>
</dbReference>
<evidence type="ECO:0000256" key="8">
    <source>
        <dbReference type="SAM" id="Phobius"/>
    </source>
</evidence>
<evidence type="ECO:0000256" key="6">
    <source>
        <dbReference type="ARBA" id="ARBA00022837"/>
    </source>
</evidence>
<dbReference type="SUPFAM" id="SSF103647">
    <property type="entry name" value="TSP type-3 repeat"/>
    <property type="match status" value="1"/>
</dbReference>
<name>A0ABY6HL62_9ARCH</name>
<keyword evidence="3" id="KW-0813">Transport</keyword>
<dbReference type="Pfam" id="PF00496">
    <property type="entry name" value="SBP_bac_5"/>
    <property type="match status" value="1"/>
</dbReference>
<evidence type="ECO:0000313" key="10">
    <source>
        <dbReference type="EMBL" id="UYP44248.1"/>
    </source>
</evidence>
<evidence type="ECO:0000256" key="3">
    <source>
        <dbReference type="ARBA" id="ARBA00022448"/>
    </source>
</evidence>
<dbReference type="InterPro" id="IPR039424">
    <property type="entry name" value="SBP_5"/>
</dbReference>
<keyword evidence="8" id="KW-0812">Transmembrane</keyword>
<gene>
    <name evidence="10" type="ORF">NEF87_000533</name>
</gene>
<comment type="similarity">
    <text evidence="2">Belongs to the bacterial solute-binding protein 5 family.</text>
</comment>
<dbReference type="InterPro" id="IPR028974">
    <property type="entry name" value="TSP_type-3_rpt"/>
</dbReference>
<accession>A0ABY6HL62</accession>
<dbReference type="PANTHER" id="PTHR30290">
    <property type="entry name" value="PERIPLASMIC BINDING COMPONENT OF ABC TRANSPORTER"/>
    <property type="match status" value="1"/>
</dbReference>
<dbReference type="SUPFAM" id="SSF53850">
    <property type="entry name" value="Periplasmic binding protein-like II"/>
    <property type="match status" value="1"/>
</dbReference>
<comment type="subcellular location">
    <subcellularLocation>
        <location evidence="1">Secreted</location>
    </subcellularLocation>
</comment>
<dbReference type="EMBL" id="CP104013">
    <property type="protein sequence ID" value="UYP44248.1"/>
    <property type="molecule type" value="Genomic_DNA"/>
</dbReference>
<keyword evidence="6" id="KW-0106">Calcium</keyword>
<feature type="domain" description="Solute-binding protein family 5" evidence="9">
    <location>
        <begin position="106"/>
        <end position="486"/>
    </location>
</feature>
<reference evidence="10" key="1">
    <citation type="submission" date="2022-09" db="EMBL/GenBank/DDBJ databases">
        <title>Actin cytoskeleton and complex cell architecture in an #Asgard archaeon.</title>
        <authorList>
            <person name="Ponce Toledo R.I."/>
            <person name="Schleper C."/>
            <person name="Rodrigues Oliveira T."/>
            <person name="Wollweber F."/>
            <person name="Xu J."/>
            <person name="Rittmann S."/>
            <person name="Klingl A."/>
            <person name="Pilhofer M."/>
        </authorList>
    </citation>
    <scope>NUCLEOTIDE SEQUENCE</scope>
    <source>
        <strain evidence="10">B-35</strain>
    </source>
</reference>
<proteinExistence type="inferred from homology"/>
<dbReference type="InterPro" id="IPR000914">
    <property type="entry name" value="SBP_5_dom"/>
</dbReference>
<evidence type="ECO:0000256" key="4">
    <source>
        <dbReference type="ARBA" id="ARBA00022525"/>
    </source>
</evidence>
<dbReference type="InterPro" id="IPR059100">
    <property type="entry name" value="TSP3_bac"/>
</dbReference>